<evidence type="ECO:0000313" key="1">
    <source>
        <dbReference type="EMBL" id="MFM9327739.1"/>
    </source>
</evidence>
<sequence length="235" mass="26883">MLLSPGRYQAVFFDVGDTLMYIPAAQAVICRHLAEKALVREEEEVGQLFQQAFRQFYVDRELNPEECCSPESDRQFWTGVYRFMLDELGAGGEWAEEEIHHCCHELYEMFTSPANYRLFDDVVETLEALRERGFRLGVVSNFSPTLKDILQDKGILHYFDPVIVSTEVGLEKPNPAIFRLALAEAGLEASEVLYVGDHDLNDLWAPRQIGMDAVKILRYDYMTGEGFTGLQELLK</sequence>
<name>A0ACC7NSN4_9BACL</name>
<protein>
    <submittedName>
        <fullName evidence="1">HAD-IA family hydrolase</fullName>
    </submittedName>
</protein>
<keyword evidence="1" id="KW-0378">Hydrolase</keyword>
<dbReference type="EMBL" id="JBJURJ010000003">
    <property type="protein sequence ID" value="MFM9327739.1"/>
    <property type="molecule type" value="Genomic_DNA"/>
</dbReference>
<keyword evidence="2" id="KW-1185">Reference proteome</keyword>
<accession>A0ACC7NSN4</accession>
<gene>
    <name evidence="1" type="ORF">ACI1P1_05415</name>
</gene>
<proteinExistence type="predicted"/>
<comment type="caution">
    <text evidence="1">The sequence shown here is derived from an EMBL/GenBank/DDBJ whole genome shotgun (WGS) entry which is preliminary data.</text>
</comment>
<reference evidence="1" key="1">
    <citation type="submission" date="2024-12" db="EMBL/GenBank/DDBJ databases">
        <authorList>
            <person name="Wu N."/>
        </authorList>
    </citation>
    <scope>NUCLEOTIDE SEQUENCE</scope>
    <source>
        <strain evidence="1">P15</strain>
    </source>
</reference>
<organism evidence="1 2">
    <name type="scientific">Paenibacillus mesotrionivorans</name>
    <dbReference type="NCBI Taxonomy" id="3160968"/>
    <lineage>
        <taxon>Bacteria</taxon>
        <taxon>Bacillati</taxon>
        <taxon>Bacillota</taxon>
        <taxon>Bacilli</taxon>
        <taxon>Bacillales</taxon>
        <taxon>Paenibacillaceae</taxon>
        <taxon>Paenibacillus</taxon>
    </lineage>
</organism>
<dbReference type="Proteomes" id="UP001631969">
    <property type="component" value="Unassembled WGS sequence"/>
</dbReference>
<evidence type="ECO:0000313" key="2">
    <source>
        <dbReference type="Proteomes" id="UP001631969"/>
    </source>
</evidence>